<dbReference type="EMBL" id="JACRTJ010000024">
    <property type="protein sequence ID" value="MBC8599667.1"/>
    <property type="molecule type" value="Genomic_DNA"/>
</dbReference>
<comment type="similarity">
    <text evidence="7">Belongs to the binding-protein-dependent transport system permease family.</text>
</comment>
<dbReference type="PANTHER" id="PTHR43386:SF1">
    <property type="entry name" value="D,D-DIPEPTIDE TRANSPORT SYSTEM PERMEASE PROTEIN DDPC-RELATED"/>
    <property type="match status" value="1"/>
</dbReference>
<protein>
    <submittedName>
        <fullName evidence="9">ABC transporter permease</fullName>
    </submittedName>
</protein>
<dbReference type="InterPro" id="IPR000515">
    <property type="entry name" value="MetI-like"/>
</dbReference>
<proteinExistence type="inferred from homology"/>
<keyword evidence="10" id="KW-1185">Reference proteome</keyword>
<keyword evidence="4 7" id="KW-0812">Transmembrane</keyword>
<keyword evidence="3" id="KW-1003">Cell membrane</keyword>
<feature type="transmembrane region" description="Helical" evidence="7">
    <location>
        <begin position="249"/>
        <end position="272"/>
    </location>
</feature>
<dbReference type="PROSITE" id="PS50928">
    <property type="entry name" value="ABC_TM1"/>
    <property type="match status" value="1"/>
</dbReference>
<name>A0ABR7NWE3_9FIRM</name>
<keyword evidence="2 7" id="KW-0813">Transport</keyword>
<dbReference type="Pfam" id="PF12911">
    <property type="entry name" value="OppC_N"/>
    <property type="match status" value="1"/>
</dbReference>
<reference evidence="9 10" key="1">
    <citation type="submission" date="2020-08" db="EMBL/GenBank/DDBJ databases">
        <title>Genome public.</title>
        <authorList>
            <person name="Liu C."/>
            <person name="Sun Q."/>
        </authorList>
    </citation>
    <scope>NUCLEOTIDE SEQUENCE [LARGE SCALE GENOMIC DNA]</scope>
    <source>
        <strain evidence="9 10">BX10</strain>
    </source>
</reference>
<evidence type="ECO:0000256" key="5">
    <source>
        <dbReference type="ARBA" id="ARBA00022989"/>
    </source>
</evidence>
<feature type="transmembrane region" description="Helical" evidence="7">
    <location>
        <begin position="20"/>
        <end position="41"/>
    </location>
</feature>
<dbReference type="InterPro" id="IPR025966">
    <property type="entry name" value="OppC_N"/>
</dbReference>
<gene>
    <name evidence="9" type="ORF">H8708_10595</name>
</gene>
<feature type="domain" description="ABC transmembrane type-1" evidence="8">
    <location>
        <begin position="87"/>
        <end position="272"/>
    </location>
</feature>
<evidence type="ECO:0000256" key="6">
    <source>
        <dbReference type="ARBA" id="ARBA00023136"/>
    </source>
</evidence>
<dbReference type="InterPro" id="IPR035906">
    <property type="entry name" value="MetI-like_sf"/>
</dbReference>
<evidence type="ECO:0000259" key="8">
    <source>
        <dbReference type="PROSITE" id="PS50928"/>
    </source>
</evidence>
<sequence>MVPAKSYWSDVGRRFLKNRIALLGALILGIIVFMCAAAPLFTQYDPVKDMVLGDMLLPPGTPGHILGTDDYGRDIFSRLLYGGRTSVLTGLSVAIVSAAVGVTLGCISGYFGGIIDNLIMRFTDIMMSFPFLIIAIAIMAALGSSQKNIVIALAIVSWPRFARLTRGQVLSIKTQEYVESANTAGYSDMRIMFNHILPNCMGPIIVQLTLAVGSAILSAASLNFLGLGVDASLPDWGVMLNQGRNYLQTASYLTTIPGIAISLTVLAVNWIGDGLRDAFDPRLRV</sequence>
<organism evidence="9 10">
    <name type="scientific">Enterocloster hominis</name>
    <name type="common">ex Liu et al. 2021</name>
    <dbReference type="NCBI Taxonomy" id="2763663"/>
    <lineage>
        <taxon>Bacteria</taxon>
        <taxon>Bacillati</taxon>
        <taxon>Bacillota</taxon>
        <taxon>Clostridia</taxon>
        <taxon>Lachnospirales</taxon>
        <taxon>Lachnospiraceae</taxon>
        <taxon>Enterocloster</taxon>
    </lineage>
</organism>
<comment type="caution">
    <text evidence="9">The sequence shown here is derived from an EMBL/GenBank/DDBJ whole genome shotgun (WGS) entry which is preliminary data.</text>
</comment>
<dbReference type="CDD" id="cd06261">
    <property type="entry name" value="TM_PBP2"/>
    <property type="match status" value="1"/>
</dbReference>
<evidence type="ECO:0000256" key="7">
    <source>
        <dbReference type="RuleBase" id="RU363032"/>
    </source>
</evidence>
<evidence type="ECO:0000256" key="2">
    <source>
        <dbReference type="ARBA" id="ARBA00022448"/>
    </source>
</evidence>
<keyword evidence="6 7" id="KW-0472">Membrane</keyword>
<evidence type="ECO:0000256" key="1">
    <source>
        <dbReference type="ARBA" id="ARBA00004651"/>
    </source>
</evidence>
<dbReference type="InterPro" id="IPR050366">
    <property type="entry name" value="BP-dependent_transpt_permease"/>
</dbReference>
<accession>A0ABR7NWE3</accession>
<feature type="transmembrane region" description="Helical" evidence="7">
    <location>
        <begin position="87"/>
        <end position="113"/>
    </location>
</feature>
<evidence type="ECO:0000313" key="9">
    <source>
        <dbReference type="EMBL" id="MBC8599667.1"/>
    </source>
</evidence>
<evidence type="ECO:0000256" key="3">
    <source>
        <dbReference type="ARBA" id="ARBA00022475"/>
    </source>
</evidence>
<comment type="subcellular location">
    <subcellularLocation>
        <location evidence="1 7">Cell membrane</location>
        <topology evidence="1 7">Multi-pass membrane protein</topology>
    </subcellularLocation>
</comment>
<dbReference type="Proteomes" id="UP000647491">
    <property type="component" value="Unassembled WGS sequence"/>
</dbReference>
<evidence type="ECO:0000256" key="4">
    <source>
        <dbReference type="ARBA" id="ARBA00022692"/>
    </source>
</evidence>
<dbReference type="Gene3D" id="1.10.3720.10">
    <property type="entry name" value="MetI-like"/>
    <property type="match status" value="1"/>
</dbReference>
<dbReference type="PANTHER" id="PTHR43386">
    <property type="entry name" value="OLIGOPEPTIDE TRANSPORT SYSTEM PERMEASE PROTEIN APPC"/>
    <property type="match status" value="1"/>
</dbReference>
<dbReference type="SUPFAM" id="SSF161098">
    <property type="entry name" value="MetI-like"/>
    <property type="match status" value="1"/>
</dbReference>
<dbReference type="Pfam" id="PF00528">
    <property type="entry name" value="BPD_transp_1"/>
    <property type="match status" value="1"/>
</dbReference>
<evidence type="ECO:0000313" key="10">
    <source>
        <dbReference type="Proteomes" id="UP000647491"/>
    </source>
</evidence>
<feature type="transmembrane region" description="Helical" evidence="7">
    <location>
        <begin position="204"/>
        <end position="229"/>
    </location>
</feature>
<feature type="transmembrane region" description="Helical" evidence="7">
    <location>
        <begin position="125"/>
        <end position="143"/>
    </location>
</feature>
<keyword evidence="5 7" id="KW-1133">Transmembrane helix</keyword>